<evidence type="ECO:0000256" key="2">
    <source>
        <dbReference type="ARBA" id="ARBA00007430"/>
    </source>
</evidence>
<dbReference type="InterPro" id="IPR050833">
    <property type="entry name" value="Poly_Biosynth_Transport"/>
</dbReference>
<dbReference type="PANTHER" id="PTHR30250:SF10">
    <property type="entry name" value="LIPOPOLYSACCHARIDE BIOSYNTHESIS PROTEIN WZXC"/>
    <property type="match status" value="1"/>
</dbReference>
<evidence type="ECO:0000313" key="9">
    <source>
        <dbReference type="Proteomes" id="UP001172778"/>
    </source>
</evidence>
<sequence length="435" mass="48250">MLSSLRQRLQQEGFLKHVATLMTGTTVAQAIMLLAAPVLTRLYSPEQFGLFGLYTTAVGFLAIVVTGKYDLAILLPAEDRDAARLVWLSLGITFSLCLLMALGLIVLQQPLQQLIGGNHSNWLWLLPLATAAQGIYLTLNAWNNRLKRYRQIAINRAAQSLSIVGSQLGLGWLMADKGSQGLILGSFFGYLLAALWWSVTTWRSDSALLRRPGLAGIRAQAHQHADLPRYAIATDLLSYVFFQMPIAVLTSFFGVQAVGYYSLTQRVLGVPMVFIASSVGDVFRQRASADYAQRGECLDIFRSTFRNLSLLVIAPAILLAIIAPDLFAWIFGEPWRDAGYYARILLPMFVCKFVTNPLSYVFLITGRQKLDLILHLLMLGVLAAGMSWVLHAWRTEYGVLAVFSAAYSVMYVVYLILSWRFAHGRASAPLCEARS</sequence>
<feature type="transmembrane region" description="Helical" evidence="7">
    <location>
        <begin position="21"/>
        <end position="39"/>
    </location>
</feature>
<keyword evidence="4 7" id="KW-0812">Transmembrane</keyword>
<keyword evidence="5 7" id="KW-1133">Transmembrane helix</keyword>
<feature type="transmembrane region" description="Helical" evidence="7">
    <location>
        <begin position="85"/>
        <end position="107"/>
    </location>
</feature>
<evidence type="ECO:0000256" key="5">
    <source>
        <dbReference type="ARBA" id="ARBA00022989"/>
    </source>
</evidence>
<feature type="transmembrane region" description="Helical" evidence="7">
    <location>
        <begin position="372"/>
        <end position="391"/>
    </location>
</feature>
<keyword evidence="6 7" id="KW-0472">Membrane</keyword>
<dbReference type="Pfam" id="PF13440">
    <property type="entry name" value="Polysacc_synt_3"/>
    <property type="match status" value="1"/>
</dbReference>
<reference evidence="8" key="1">
    <citation type="submission" date="2023-03" db="EMBL/GenBank/DDBJ databases">
        <title>Chitinimonas shenzhenensis gen. nov., sp. nov., a novel member of family Burkholderiaceae isolated from activated sludge collected in Shen Zhen, China.</title>
        <authorList>
            <person name="Wang X."/>
        </authorList>
    </citation>
    <scope>NUCLEOTIDE SEQUENCE</scope>
    <source>
        <strain evidence="8">DQS-5</strain>
    </source>
</reference>
<evidence type="ECO:0000256" key="1">
    <source>
        <dbReference type="ARBA" id="ARBA00004651"/>
    </source>
</evidence>
<feature type="transmembrane region" description="Helical" evidence="7">
    <location>
        <begin position="51"/>
        <end position="73"/>
    </location>
</feature>
<comment type="subcellular location">
    <subcellularLocation>
        <location evidence="1">Cell membrane</location>
        <topology evidence="1">Multi-pass membrane protein</topology>
    </subcellularLocation>
</comment>
<gene>
    <name evidence="8" type="ORF">PZA18_02340</name>
</gene>
<feature type="transmembrane region" description="Helical" evidence="7">
    <location>
        <begin position="236"/>
        <end position="261"/>
    </location>
</feature>
<feature type="transmembrane region" description="Helical" evidence="7">
    <location>
        <begin position="344"/>
        <end position="365"/>
    </location>
</feature>
<keyword evidence="9" id="KW-1185">Reference proteome</keyword>
<dbReference type="Proteomes" id="UP001172778">
    <property type="component" value="Unassembled WGS sequence"/>
</dbReference>
<comment type="caution">
    <text evidence="8">The sequence shown here is derived from an EMBL/GenBank/DDBJ whole genome shotgun (WGS) entry which is preliminary data.</text>
</comment>
<evidence type="ECO:0000256" key="4">
    <source>
        <dbReference type="ARBA" id="ARBA00022692"/>
    </source>
</evidence>
<dbReference type="PANTHER" id="PTHR30250">
    <property type="entry name" value="PST FAMILY PREDICTED COLANIC ACID TRANSPORTER"/>
    <property type="match status" value="1"/>
</dbReference>
<keyword evidence="3" id="KW-1003">Cell membrane</keyword>
<evidence type="ECO:0000256" key="6">
    <source>
        <dbReference type="ARBA" id="ARBA00023136"/>
    </source>
</evidence>
<feature type="transmembrane region" description="Helical" evidence="7">
    <location>
        <begin position="122"/>
        <end position="142"/>
    </location>
</feature>
<accession>A0ABT7DS43</accession>
<feature type="transmembrane region" description="Helical" evidence="7">
    <location>
        <begin position="397"/>
        <end position="417"/>
    </location>
</feature>
<evidence type="ECO:0000256" key="3">
    <source>
        <dbReference type="ARBA" id="ARBA00022475"/>
    </source>
</evidence>
<evidence type="ECO:0000256" key="7">
    <source>
        <dbReference type="SAM" id="Phobius"/>
    </source>
</evidence>
<feature type="transmembrane region" description="Helical" evidence="7">
    <location>
        <begin position="181"/>
        <end position="202"/>
    </location>
</feature>
<proteinExistence type="inferred from homology"/>
<evidence type="ECO:0000313" key="8">
    <source>
        <dbReference type="EMBL" id="MDK2122885.1"/>
    </source>
</evidence>
<feature type="transmembrane region" description="Helical" evidence="7">
    <location>
        <begin position="308"/>
        <end position="332"/>
    </location>
</feature>
<protein>
    <submittedName>
        <fullName evidence="8">Lipopolysaccharide biosynthesis protein</fullName>
    </submittedName>
</protein>
<organism evidence="8 9">
    <name type="scientific">Parachitinimonas caeni</name>
    <dbReference type="NCBI Taxonomy" id="3031301"/>
    <lineage>
        <taxon>Bacteria</taxon>
        <taxon>Pseudomonadati</taxon>
        <taxon>Pseudomonadota</taxon>
        <taxon>Betaproteobacteria</taxon>
        <taxon>Neisseriales</taxon>
        <taxon>Chitinibacteraceae</taxon>
        <taxon>Parachitinimonas</taxon>
    </lineage>
</organism>
<dbReference type="EMBL" id="JARRAF010000002">
    <property type="protein sequence ID" value="MDK2122885.1"/>
    <property type="molecule type" value="Genomic_DNA"/>
</dbReference>
<dbReference type="RefSeq" id="WP_284099172.1">
    <property type="nucleotide sequence ID" value="NZ_JARRAF010000002.1"/>
</dbReference>
<name>A0ABT7DS43_9NEIS</name>
<comment type="similarity">
    <text evidence="2">Belongs to the polysaccharide synthase family.</text>
</comment>